<dbReference type="AlphaFoldDB" id="A0A382VGC6"/>
<organism evidence="1">
    <name type="scientific">marine metagenome</name>
    <dbReference type="NCBI Taxonomy" id="408172"/>
    <lineage>
        <taxon>unclassified sequences</taxon>
        <taxon>metagenomes</taxon>
        <taxon>ecological metagenomes</taxon>
    </lineage>
</organism>
<protein>
    <submittedName>
        <fullName evidence="1">Uncharacterized protein</fullName>
    </submittedName>
</protein>
<name>A0A382VGC6_9ZZZZ</name>
<gene>
    <name evidence="1" type="ORF">METZ01_LOCUS398387</name>
</gene>
<sequence length="43" mass="5030">MSIQNHMTAHHVDSKRIETLEHKVKALQMEHDILYANSLKTDD</sequence>
<accession>A0A382VGC6</accession>
<dbReference type="EMBL" id="UINC01151748">
    <property type="protein sequence ID" value="SVD45533.1"/>
    <property type="molecule type" value="Genomic_DNA"/>
</dbReference>
<evidence type="ECO:0000313" key="1">
    <source>
        <dbReference type="EMBL" id="SVD45533.1"/>
    </source>
</evidence>
<reference evidence="1" key="1">
    <citation type="submission" date="2018-05" db="EMBL/GenBank/DDBJ databases">
        <authorList>
            <person name="Lanie J.A."/>
            <person name="Ng W.-L."/>
            <person name="Kazmierczak K.M."/>
            <person name="Andrzejewski T.M."/>
            <person name="Davidsen T.M."/>
            <person name="Wayne K.J."/>
            <person name="Tettelin H."/>
            <person name="Glass J.I."/>
            <person name="Rusch D."/>
            <person name="Podicherti R."/>
            <person name="Tsui H.-C.T."/>
            <person name="Winkler M.E."/>
        </authorList>
    </citation>
    <scope>NUCLEOTIDE SEQUENCE</scope>
</reference>
<proteinExistence type="predicted"/>